<sequence>MKKETRFGRDALTSPFNVARMTAKSIDAPASLDKRLKSAAVYIRLRAAGASLTETLCFQASACWETQLP</sequence>
<reference evidence="1 2" key="1">
    <citation type="submission" date="2019-02" db="EMBL/GenBank/DDBJ databases">
        <title>Deep-cultivation of Planctomycetes and their phenomic and genomic characterization uncovers novel biology.</title>
        <authorList>
            <person name="Wiegand S."/>
            <person name="Jogler M."/>
            <person name="Boedeker C."/>
            <person name="Pinto D."/>
            <person name="Vollmers J."/>
            <person name="Rivas-Marin E."/>
            <person name="Kohn T."/>
            <person name="Peeters S.H."/>
            <person name="Heuer A."/>
            <person name="Rast P."/>
            <person name="Oberbeckmann S."/>
            <person name="Bunk B."/>
            <person name="Jeske O."/>
            <person name="Meyerdierks A."/>
            <person name="Storesund J.E."/>
            <person name="Kallscheuer N."/>
            <person name="Luecker S."/>
            <person name="Lage O.M."/>
            <person name="Pohl T."/>
            <person name="Merkel B.J."/>
            <person name="Hornburger P."/>
            <person name="Mueller R.-W."/>
            <person name="Bruemmer F."/>
            <person name="Labrenz M."/>
            <person name="Spormann A.M."/>
            <person name="Op den Camp H."/>
            <person name="Overmann J."/>
            <person name="Amann R."/>
            <person name="Jetten M.S.M."/>
            <person name="Mascher T."/>
            <person name="Medema M.H."/>
            <person name="Devos D.P."/>
            <person name="Kaster A.-K."/>
            <person name="Ovreas L."/>
            <person name="Rohde M."/>
            <person name="Galperin M.Y."/>
            <person name="Jogler C."/>
        </authorList>
    </citation>
    <scope>NUCLEOTIDE SEQUENCE [LARGE SCALE GENOMIC DNA]</scope>
    <source>
        <strain evidence="1 2">Pla85_3_4</strain>
    </source>
</reference>
<proteinExistence type="predicted"/>
<dbReference type="EMBL" id="CP036433">
    <property type="protein sequence ID" value="QDU93745.1"/>
    <property type="molecule type" value="Genomic_DNA"/>
</dbReference>
<evidence type="ECO:0000313" key="2">
    <source>
        <dbReference type="Proteomes" id="UP000317648"/>
    </source>
</evidence>
<keyword evidence="2" id="KW-1185">Reference proteome</keyword>
<accession>A0A518DPH4</accession>
<name>A0A518DPH4_9BACT</name>
<protein>
    <submittedName>
        <fullName evidence="1">Uncharacterized protein</fullName>
    </submittedName>
</protein>
<dbReference type="KEGG" id="lcre:Pla8534_15280"/>
<gene>
    <name evidence="1" type="ORF">Pla8534_15280</name>
</gene>
<dbReference type="Proteomes" id="UP000317648">
    <property type="component" value="Chromosome"/>
</dbReference>
<organism evidence="1 2">
    <name type="scientific">Lignipirellula cremea</name>
    <dbReference type="NCBI Taxonomy" id="2528010"/>
    <lineage>
        <taxon>Bacteria</taxon>
        <taxon>Pseudomonadati</taxon>
        <taxon>Planctomycetota</taxon>
        <taxon>Planctomycetia</taxon>
        <taxon>Pirellulales</taxon>
        <taxon>Pirellulaceae</taxon>
        <taxon>Lignipirellula</taxon>
    </lineage>
</organism>
<evidence type="ECO:0000313" key="1">
    <source>
        <dbReference type="EMBL" id="QDU93745.1"/>
    </source>
</evidence>
<dbReference type="AlphaFoldDB" id="A0A518DPH4"/>